<feature type="signal peptide" evidence="1">
    <location>
        <begin position="1"/>
        <end position="24"/>
    </location>
</feature>
<dbReference type="Proteomes" id="UP000709959">
    <property type="component" value="Unassembled WGS sequence"/>
</dbReference>
<gene>
    <name evidence="2" type="ORF">IPN91_15835</name>
</gene>
<dbReference type="EMBL" id="JADKCH010000035">
    <property type="protein sequence ID" value="MBK8574050.1"/>
    <property type="molecule type" value="Genomic_DNA"/>
</dbReference>
<feature type="chain" id="PRO_5037574053" description="Secreted protein" evidence="1">
    <location>
        <begin position="25"/>
        <end position="72"/>
    </location>
</feature>
<sequence length="72" mass="7574">MSIHSLRQRAASALLALSLGLGLAALHTGCVKNDSSYTDPSPAISNFQVATTVSPFRAILSPALPDPRERRG</sequence>
<name>A0A936F596_9BACT</name>
<evidence type="ECO:0000313" key="3">
    <source>
        <dbReference type="Proteomes" id="UP000709959"/>
    </source>
</evidence>
<reference evidence="2 3" key="1">
    <citation type="submission" date="2020-10" db="EMBL/GenBank/DDBJ databases">
        <title>Connecting structure to function with the recovery of over 1000 high-quality activated sludge metagenome-assembled genomes encoding full-length rRNA genes using long-read sequencing.</title>
        <authorList>
            <person name="Singleton C.M."/>
            <person name="Petriglieri F."/>
            <person name="Kristensen J.M."/>
            <person name="Kirkegaard R.H."/>
            <person name="Michaelsen T.Y."/>
            <person name="Andersen M.H."/>
            <person name="Karst S.M."/>
            <person name="Dueholm M.S."/>
            <person name="Nielsen P.H."/>
            <person name="Albertsen M."/>
        </authorList>
    </citation>
    <scope>NUCLEOTIDE SEQUENCE [LARGE SCALE GENOMIC DNA]</scope>
    <source>
        <strain evidence="2">OdNE_18-Q3-R46-58_MAXAC.008</strain>
    </source>
</reference>
<comment type="caution">
    <text evidence="2">The sequence shown here is derived from an EMBL/GenBank/DDBJ whole genome shotgun (WGS) entry which is preliminary data.</text>
</comment>
<proteinExistence type="predicted"/>
<evidence type="ECO:0000313" key="2">
    <source>
        <dbReference type="EMBL" id="MBK8574050.1"/>
    </source>
</evidence>
<protein>
    <recommendedName>
        <fullName evidence="4">Secreted protein</fullName>
    </recommendedName>
</protein>
<evidence type="ECO:0008006" key="4">
    <source>
        <dbReference type="Google" id="ProtNLM"/>
    </source>
</evidence>
<dbReference type="AlphaFoldDB" id="A0A936F596"/>
<accession>A0A936F596</accession>
<evidence type="ECO:0000256" key="1">
    <source>
        <dbReference type="SAM" id="SignalP"/>
    </source>
</evidence>
<organism evidence="2 3">
    <name type="scientific">Candidatus Geothrix odensensis</name>
    <dbReference type="NCBI Taxonomy" id="2954440"/>
    <lineage>
        <taxon>Bacteria</taxon>
        <taxon>Pseudomonadati</taxon>
        <taxon>Acidobacteriota</taxon>
        <taxon>Holophagae</taxon>
        <taxon>Holophagales</taxon>
        <taxon>Holophagaceae</taxon>
        <taxon>Geothrix</taxon>
    </lineage>
</organism>
<keyword evidence="1" id="KW-0732">Signal</keyword>